<dbReference type="STRING" id="45670.SN16_08190"/>
<evidence type="ECO:0000256" key="4">
    <source>
        <dbReference type="ARBA" id="ARBA00023125"/>
    </source>
</evidence>
<organism evidence="8 10">
    <name type="scientific">Salinicoccus roseus</name>
    <dbReference type="NCBI Taxonomy" id="45670"/>
    <lineage>
        <taxon>Bacteria</taxon>
        <taxon>Bacillati</taxon>
        <taxon>Bacillota</taxon>
        <taxon>Bacilli</taxon>
        <taxon>Bacillales</taxon>
        <taxon>Staphylococcaceae</taxon>
        <taxon>Salinicoccus</taxon>
    </lineage>
</organism>
<dbReference type="PROSITE" id="PS00688">
    <property type="entry name" value="SIGMA54_INTERACT_3"/>
    <property type="match status" value="1"/>
</dbReference>
<dbReference type="Gene3D" id="1.10.8.60">
    <property type="match status" value="1"/>
</dbReference>
<dbReference type="Gene3D" id="1.10.10.60">
    <property type="entry name" value="Homeodomain-like"/>
    <property type="match status" value="1"/>
</dbReference>
<evidence type="ECO:0000256" key="1">
    <source>
        <dbReference type="ARBA" id="ARBA00022741"/>
    </source>
</evidence>
<sequence length="460" mass="52227">MTEKLFTYEEFQSLIDSSYDGIHITDDKGVTRFYNRACEEIEGISKEDIIGRSVQEFVDSGIYPESITLEAIRQKKRVNMFQHINGKLVMASATPFYEGARMKGIIVNSRDITSLNTLQSDLEDAKRISRNYHMELEQMKYREIDSDLIARDPEMEKVIRMVMRVAPVKSSVLIQGEPGVGKSVIAHLLHSYSPVKDMPFMKLDCGAITEGLLEAELFGHEPSAFIGSGETVRKGVLELADGGTLFLDEIDALSISLQSKLLTVIQEGQFTRIGGGEKIPVDVRIIAATNKNLENLVKESGFREELYYRLSVIPINIPPLRKRRDDIYPLVMQNLKKVNGKYAMDTRIDPKAMDCLIGYHWPGNVRELENIVERLVVTTSDSVIDYEHIPFEIKNAQIESLSFMSVDDSYSLNDIMAHFEKQVLLNVMEVDEDVNSMAKKLKVDPTTIRRKFHKHGIKLK</sequence>
<dbReference type="GO" id="GO:0003677">
    <property type="term" value="F:DNA binding"/>
    <property type="evidence" value="ECO:0007669"/>
    <property type="project" value="UniProtKB-KW"/>
</dbReference>
<feature type="domain" description="Sigma-54 factor interaction" evidence="6">
    <location>
        <begin position="148"/>
        <end position="377"/>
    </location>
</feature>
<dbReference type="NCBIfam" id="TIGR00229">
    <property type="entry name" value="sensory_box"/>
    <property type="match status" value="1"/>
</dbReference>
<dbReference type="GeneID" id="77845532"/>
<dbReference type="CDD" id="cd00130">
    <property type="entry name" value="PAS"/>
    <property type="match status" value="1"/>
</dbReference>
<dbReference type="GO" id="GO:0006355">
    <property type="term" value="P:regulation of DNA-templated transcription"/>
    <property type="evidence" value="ECO:0007669"/>
    <property type="project" value="InterPro"/>
</dbReference>
<reference evidence="11" key="2">
    <citation type="submission" date="2020-04" db="EMBL/GenBank/DDBJ databases">
        <title>Genome analysis and biological profiling of marine Cellulosimicrobium funkei MOSEL-ME6.</title>
        <authorList>
            <person name="Tanveer F."/>
            <person name="Xie Y."/>
            <person name="Shinwari Z.K."/>
        </authorList>
    </citation>
    <scope>NUCLEOTIDE SEQUENCE [LARGE SCALE GENOMIC DNA]</scope>
    <source>
        <strain evidence="11">MOSEL-ME25</strain>
    </source>
</reference>
<dbReference type="InterPro" id="IPR035965">
    <property type="entry name" value="PAS-like_dom_sf"/>
</dbReference>
<reference evidence="8 10" key="1">
    <citation type="submission" date="2015-01" db="EMBL/GenBank/DDBJ databases">
        <title>Genome sequences of high lactate-tolerant strain Salinicoccus roseus W12 with industrial interest.</title>
        <authorList>
            <person name="Wang H."/>
            <person name="Yu B."/>
        </authorList>
    </citation>
    <scope>NUCLEOTIDE SEQUENCE [LARGE SCALE GENOMIC DNA]</scope>
    <source>
        <strain evidence="8 10">W12</strain>
    </source>
</reference>
<dbReference type="GO" id="GO:0005524">
    <property type="term" value="F:ATP binding"/>
    <property type="evidence" value="ECO:0007669"/>
    <property type="project" value="UniProtKB-KW"/>
</dbReference>
<evidence type="ECO:0000259" key="6">
    <source>
        <dbReference type="PROSITE" id="PS50045"/>
    </source>
</evidence>
<dbReference type="PROSITE" id="PS50112">
    <property type="entry name" value="PAS"/>
    <property type="match status" value="1"/>
</dbReference>
<dbReference type="RefSeq" id="WP_040106130.1">
    <property type="nucleotide sequence ID" value="NZ_JABEVU030000001.1"/>
</dbReference>
<dbReference type="SUPFAM" id="SSF46689">
    <property type="entry name" value="Homeodomain-like"/>
    <property type="match status" value="1"/>
</dbReference>
<dbReference type="FunFam" id="3.40.50.300:FF:000006">
    <property type="entry name" value="DNA-binding transcriptional regulator NtrC"/>
    <property type="match status" value="1"/>
</dbReference>
<comment type="caution">
    <text evidence="8">The sequence shown here is derived from an EMBL/GenBank/DDBJ whole genome shotgun (WGS) entry which is preliminary data.</text>
</comment>
<dbReference type="PANTHER" id="PTHR32071">
    <property type="entry name" value="TRANSCRIPTIONAL REGULATORY PROTEIN"/>
    <property type="match status" value="1"/>
</dbReference>
<dbReference type="InterPro" id="IPR027417">
    <property type="entry name" value="P-loop_NTPase"/>
</dbReference>
<dbReference type="InterPro" id="IPR025944">
    <property type="entry name" value="Sigma_54_int_dom_CS"/>
</dbReference>
<dbReference type="Proteomes" id="UP000527860">
    <property type="component" value="Unassembled WGS sequence"/>
</dbReference>
<dbReference type="InterPro" id="IPR025943">
    <property type="entry name" value="Sigma_54_int_dom_ATP-bd_2"/>
</dbReference>
<dbReference type="InterPro" id="IPR058031">
    <property type="entry name" value="AAA_lid_NorR"/>
</dbReference>
<dbReference type="PROSITE" id="PS50045">
    <property type="entry name" value="SIGMA54_INTERACT_4"/>
    <property type="match status" value="1"/>
</dbReference>
<dbReference type="Pfam" id="PF00158">
    <property type="entry name" value="Sigma54_activat"/>
    <property type="match status" value="1"/>
</dbReference>
<dbReference type="InterPro" id="IPR002078">
    <property type="entry name" value="Sigma_54_int"/>
</dbReference>
<evidence type="ECO:0000256" key="2">
    <source>
        <dbReference type="ARBA" id="ARBA00022840"/>
    </source>
</evidence>
<evidence type="ECO:0000313" key="11">
    <source>
        <dbReference type="Proteomes" id="UP000527860"/>
    </source>
</evidence>
<keyword evidence="3" id="KW-0805">Transcription regulation</keyword>
<dbReference type="CDD" id="cd00009">
    <property type="entry name" value="AAA"/>
    <property type="match status" value="1"/>
</dbReference>
<accession>A0A0C2E5N5</accession>
<dbReference type="Pfam" id="PF13426">
    <property type="entry name" value="PAS_9"/>
    <property type="match status" value="1"/>
</dbReference>
<dbReference type="SUPFAM" id="SSF55785">
    <property type="entry name" value="PYP-like sensor domain (PAS domain)"/>
    <property type="match status" value="1"/>
</dbReference>
<dbReference type="AlphaFoldDB" id="A0A0C2E5N5"/>
<evidence type="ECO:0000256" key="3">
    <source>
        <dbReference type="ARBA" id="ARBA00023015"/>
    </source>
</evidence>
<keyword evidence="2" id="KW-0067">ATP-binding</keyword>
<evidence type="ECO:0000313" key="10">
    <source>
        <dbReference type="Proteomes" id="UP000031546"/>
    </source>
</evidence>
<protein>
    <submittedName>
        <fullName evidence="9">Sigma 54-interacting transcriptional regulator</fullName>
    </submittedName>
</protein>
<dbReference type="SMART" id="SM00382">
    <property type="entry name" value="AAA"/>
    <property type="match status" value="1"/>
</dbReference>
<proteinExistence type="predicted"/>
<reference evidence="9" key="3">
    <citation type="submission" date="2020-04" db="EMBL/GenBank/DDBJ databases">
        <authorList>
            <person name="Tanveer F."/>
            <person name="Xie Y."/>
            <person name="Shinwari Z.K."/>
        </authorList>
    </citation>
    <scope>NUCLEOTIDE SEQUENCE</scope>
    <source>
        <strain evidence="9">MOSEL-ME25</strain>
    </source>
</reference>
<dbReference type="SMART" id="SM00091">
    <property type="entry name" value="PAS"/>
    <property type="match status" value="1"/>
</dbReference>
<dbReference type="EMBL" id="JXII01000006">
    <property type="protein sequence ID" value="KIH70672.1"/>
    <property type="molecule type" value="Genomic_DNA"/>
</dbReference>
<dbReference type="Pfam" id="PF25601">
    <property type="entry name" value="AAA_lid_14"/>
    <property type="match status" value="1"/>
</dbReference>
<dbReference type="InterPro" id="IPR009057">
    <property type="entry name" value="Homeodomain-like_sf"/>
</dbReference>
<gene>
    <name evidence="9" type="ORF">F7P68_0009565</name>
    <name evidence="8" type="ORF">SN16_08190</name>
</gene>
<dbReference type="InterPro" id="IPR000014">
    <property type="entry name" value="PAS"/>
</dbReference>
<evidence type="ECO:0000256" key="5">
    <source>
        <dbReference type="ARBA" id="ARBA00023163"/>
    </source>
</evidence>
<reference evidence="9 11" key="4">
    <citation type="submission" date="2022-12" db="EMBL/GenBank/DDBJ databases">
        <title>Genome analysis and biological profiling of marine Salinicoccus roseus MOSEL-ME25.</title>
        <authorList>
            <person name="Mirza F.T."/>
            <person name="Xie Y."/>
            <person name="Shinwari Z.K."/>
        </authorList>
    </citation>
    <scope>NUCLEOTIDE SEQUENCE [LARGE SCALE GENOMIC DNA]</scope>
    <source>
        <strain evidence="9 11">MOSEL-ME25</strain>
    </source>
</reference>
<name>A0A0C2E5N5_9STAP</name>
<dbReference type="PANTHER" id="PTHR32071:SF57">
    <property type="entry name" value="C4-DICARBOXYLATE TRANSPORT TRANSCRIPTIONAL REGULATORY PROTEIN DCTD"/>
    <property type="match status" value="1"/>
</dbReference>
<feature type="domain" description="PAS" evidence="7">
    <location>
        <begin position="7"/>
        <end position="66"/>
    </location>
</feature>
<dbReference type="Proteomes" id="UP000031546">
    <property type="component" value="Unassembled WGS sequence"/>
</dbReference>
<dbReference type="SUPFAM" id="SSF52540">
    <property type="entry name" value="P-loop containing nucleoside triphosphate hydrolases"/>
    <property type="match status" value="1"/>
</dbReference>
<dbReference type="InterPro" id="IPR003593">
    <property type="entry name" value="AAA+_ATPase"/>
</dbReference>
<dbReference type="Gene3D" id="3.30.450.20">
    <property type="entry name" value="PAS domain"/>
    <property type="match status" value="1"/>
</dbReference>
<evidence type="ECO:0000313" key="9">
    <source>
        <dbReference type="EMBL" id="MDB0580780.1"/>
    </source>
</evidence>
<dbReference type="PROSITE" id="PS00676">
    <property type="entry name" value="SIGMA54_INTERACT_2"/>
    <property type="match status" value="1"/>
</dbReference>
<keyword evidence="11" id="KW-1185">Reference proteome</keyword>
<keyword evidence="4" id="KW-0238">DNA-binding</keyword>
<evidence type="ECO:0000259" key="7">
    <source>
        <dbReference type="PROSITE" id="PS50112"/>
    </source>
</evidence>
<dbReference type="EMBL" id="JABEVU030000001">
    <property type="protein sequence ID" value="MDB0580780.1"/>
    <property type="molecule type" value="Genomic_DNA"/>
</dbReference>
<dbReference type="Gene3D" id="3.40.50.300">
    <property type="entry name" value="P-loop containing nucleotide triphosphate hydrolases"/>
    <property type="match status" value="1"/>
</dbReference>
<keyword evidence="5" id="KW-0804">Transcription</keyword>
<keyword evidence="1" id="KW-0547">Nucleotide-binding</keyword>
<dbReference type="OrthoDB" id="9771372at2"/>
<evidence type="ECO:0000313" key="8">
    <source>
        <dbReference type="EMBL" id="KIH70672.1"/>
    </source>
</evidence>